<evidence type="ECO:0000313" key="3">
    <source>
        <dbReference type="Proteomes" id="UP000523196"/>
    </source>
</evidence>
<dbReference type="SUPFAM" id="SSF51658">
    <property type="entry name" value="Xylose isomerase-like"/>
    <property type="match status" value="1"/>
</dbReference>
<gene>
    <name evidence="2" type="ORF">H4F98_10135</name>
</gene>
<evidence type="ECO:0000256" key="1">
    <source>
        <dbReference type="HAMAP-Rule" id="MF_00697"/>
    </source>
</evidence>
<dbReference type="Pfam" id="PF05114">
    <property type="entry name" value="MbnB_TglH_ChrH"/>
    <property type="match status" value="1"/>
</dbReference>
<dbReference type="Gene3D" id="3.20.20.150">
    <property type="entry name" value="Divalent-metal-dependent TIM barrel enzymes"/>
    <property type="match status" value="1"/>
</dbReference>
<comment type="similarity">
    <text evidence="1">Belongs to the UPF0276 family.</text>
</comment>
<proteinExistence type="inferred from homology"/>
<dbReference type="Proteomes" id="UP000523196">
    <property type="component" value="Unassembled WGS sequence"/>
</dbReference>
<dbReference type="RefSeq" id="WP_182687336.1">
    <property type="nucleotide sequence ID" value="NZ_JACHTF010000010.1"/>
</dbReference>
<dbReference type="AlphaFoldDB" id="A0A7W3TM85"/>
<dbReference type="InterPro" id="IPR007801">
    <property type="entry name" value="MbnB/TglH/ChrH"/>
</dbReference>
<dbReference type="PANTHER" id="PTHR42194">
    <property type="entry name" value="UPF0276 PROTEIN HI_1600"/>
    <property type="match status" value="1"/>
</dbReference>
<reference evidence="2 3" key="1">
    <citation type="submission" date="2020-08" db="EMBL/GenBank/DDBJ databases">
        <authorList>
            <person name="Xu S."/>
            <person name="Li A."/>
        </authorList>
    </citation>
    <scope>NUCLEOTIDE SEQUENCE [LARGE SCALE GENOMIC DNA]</scope>
    <source>
        <strain evidence="2 3">119BY6-57</strain>
    </source>
</reference>
<dbReference type="EMBL" id="JACHTF010000010">
    <property type="protein sequence ID" value="MBB1060933.1"/>
    <property type="molecule type" value="Genomic_DNA"/>
</dbReference>
<dbReference type="InterPro" id="IPR036237">
    <property type="entry name" value="Xyl_isomerase-like_sf"/>
</dbReference>
<evidence type="ECO:0000313" key="2">
    <source>
        <dbReference type="EMBL" id="MBB1060933.1"/>
    </source>
</evidence>
<comment type="caution">
    <text evidence="2">The sequence shown here is derived from an EMBL/GenBank/DDBJ whole genome shotgun (WGS) entry which is preliminary data.</text>
</comment>
<name>A0A7W3TM85_9GAMM</name>
<protein>
    <recommendedName>
        <fullName evidence="1">UPF0276 protein H4F98_10135</fullName>
    </recommendedName>
</protein>
<keyword evidence="3" id="KW-1185">Reference proteome</keyword>
<sequence>MTALRSLPSDAAGLGLRRALLDPLCGADAGAFDFLECAPENWIGVGGRLGEALDALSARHPITCHGLSLSLGGCMPLDETFLKRTRQFLDRHRVALYSEHLSYCSDDGQLYDLLPIPFTDEAVHHVAARIRQAQDIVGRRIAVENVSYYAAPHPGMDEATFINAVLAEADCDLLLDVNNVYVNAINHGYDAEAFLAAMPGERIASIHVAGHYDEAEDLKVDTHGAPVKADVWHLLDAAYQRFGPRPTLLERDFNFPPFGELLDELGMVRACMQRHAGRDARPARDDRVRA</sequence>
<dbReference type="PANTHER" id="PTHR42194:SF1">
    <property type="entry name" value="UPF0276 PROTEIN HI_1600"/>
    <property type="match status" value="1"/>
</dbReference>
<organism evidence="2 3">
    <name type="scientific">Marilutibacter spongiae</name>
    <dbReference type="NCBI Taxonomy" id="2025720"/>
    <lineage>
        <taxon>Bacteria</taxon>
        <taxon>Pseudomonadati</taxon>
        <taxon>Pseudomonadota</taxon>
        <taxon>Gammaproteobacteria</taxon>
        <taxon>Lysobacterales</taxon>
        <taxon>Lysobacteraceae</taxon>
        <taxon>Marilutibacter</taxon>
    </lineage>
</organism>
<accession>A0A7W3TM85</accession>
<dbReference type="NCBIfam" id="NF003818">
    <property type="entry name" value="PRK05409.1"/>
    <property type="match status" value="1"/>
</dbReference>
<dbReference type="HAMAP" id="MF_00697">
    <property type="entry name" value="UPF0276"/>
    <property type="match status" value="1"/>
</dbReference>